<sequence>MSGSAMLDSMIEDAMADEPESVTHIPHLASHGLSSSAWAAVRPFLRQALDPTRMHHLFSDTAYTTESGVCISARQICAAACAAIETIKIGYEHSTLDYWAEFIPSLITWTISLAGETDMDAHGITKLSDIVATTLHKLLADSACRDLMDCDDCCDEFICSIFDFWTRADIVDGPWLGAICSLVLPPMIEDGPDLQSVAHDSLAESAIENVSLHVDALAYQQMRLFRHRRFCSDAWVPVRLMTQLCRAPEFRMALEARGALPFLCKLLRRHSVKFGSVELDQSEAPEFIELGSHILRVMVKMLSGPRPSREALHCGVLLTVLLFWSRTEEAFAVREDLQTQPEQCRNAILGRAPIILFGLASYLWFPSMHRTFQRSKEEVDTFLEGGYEMNENPLEFYKRMLGHYDFYCHQAQSIVRFCSSSTCPLSVEECISRGDEDAVKYCGGCKTVAYCSVACQAEHWTREHRLECYNFAYAIRLNSPTAPLSYRDRLSLVQIARDVLVEEDPEQTNRRFVVISLGSPLRVVASSGMAESAQKIIDDGTAWFGLSRVKGVFEKVSRLLEMGNESVIIFVGKTPYNAVLDVVGSQDVLEGQSAPELRAWLEG</sequence>
<organism evidence="6 7">
    <name type="scientific">Cylindrobasidium torrendii FP15055 ss-10</name>
    <dbReference type="NCBI Taxonomy" id="1314674"/>
    <lineage>
        <taxon>Eukaryota</taxon>
        <taxon>Fungi</taxon>
        <taxon>Dikarya</taxon>
        <taxon>Basidiomycota</taxon>
        <taxon>Agaricomycotina</taxon>
        <taxon>Agaricomycetes</taxon>
        <taxon>Agaricomycetidae</taxon>
        <taxon>Agaricales</taxon>
        <taxon>Marasmiineae</taxon>
        <taxon>Physalacriaceae</taxon>
        <taxon>Cylindrobasidium</taxon>
    </lineage>
</organism>
<accession>A0A0D7AYY7</accession>
<gene>
    <name evidence="6" type="ORF">CYLTODRAFT_446822</name>
</gene>
<evidence type="ECO:0000313" key="6">
    <source>
        <dbReference type="EMBL" id="KIY63114.1"/>
    </source>
</evidence>
<keyword evidence="3" id="KW-0862">Zinc</keyword>
<evidence type="ECO:0000256" key="1">
    <source>
        <dbReference type="ARBA" id="ARBA00022723"/>
    </source>
</evidence>
<evidence type="ECO:0000313" key="7">
    <source>
        <dbReference type="Proteomes" id="UP000054007"/>
    </source>
</evidence>
<dbReference type="SUPFAM" id="SSF144232">
    <property type="entry name" value="HIT/MYND zinc finger-like"/>
    <property type="match status" value="1"/>
</dbReference>
<evidence type="ECO:0000256" key="4">
    <source>
        <dbReference type="PROSITE-ProRule" id="PRU00134"/>
    </source>
</evidence>
<reference evidence="6 7" key="1">
    <citation type="journal article" date="2015" name="Fungal Genet. Biol.">
        <title>Evolution of novel wood decay mechanisms in Agaricales revealed by the genome sequences of Fistulina hepatica and Cylindrobasidium torrendii.</title>
        <authorList>
            <person name="Floudas D."/>
            <person name="Held B.W."/>
            <person name="Riley R."/>
            <person name="Nagy L.G."/>
            <person name="Koehler G."/>
            <person name="Ransdell A.S."/>
            <person name="Younus H."/>
            <person name="Chow J."/>
            <person name="Chiniquy J."/>
            <person name="Lipzen A."/>
            <person name="Tritt A."/>
            <person name="Sun H."/>
            <person name="Haridas S."/>
            <person name="LaButti K."/>
            <person name="Ohm R.A."/>
            <person name="Kues U."/>
            <person name="Blanchette R.A."/>
            <person name="Grigoriev I.V."/>
            <person name="Minto R.E."/>
            <person name="Hibbett D.S."/>
        </authorList>
    </citation>
    <scope>NUCLEOTIDE SEQUENCE [LARGE SCALE GENOMIC DNA]</scope>
    <source>
        <strain evidence="6 7">FP15055 ss-10</strain>
    </source>
</reference>
<evidence type="ECO:0000256" key="3">
    <source>
        <dbReference type="ARBA" id="ARBA00022833"/>
    </source>
</evidence>
<keyword evidence="1" id="KW-0479">Metal-binding</keyword>
<dbReference type="InterPro" id="IPR002893">
    <property type="entry name" value="Znf_MYND"/>
</dbReference>
<dbReference type="Proteomes" id="UP000054007">
    <property type="component" value="Unassembled WGS sequence"/>
</dbReference>
<keyword evidence="7" id="KW-1185">Reference proteome</keyword>
<protein>
    <recommendedName>
        <fullName evidence="5">MYND-type domain-containing protein</fullName>
    </recommendedName>
</protein>
<dbReference type="OrthoDB" id="2879670at2759"/>
<dbReference type="Gene3D" id="6.10.140.2220">
    <property type="match status" value="1"/>
</dbReference>
<dbReference type="GO" id="GO:0008270">
    <property type="term" value="F:zinc ion binding"/>
    <property type="evidence" value="ECO:0007669"/>
    <property type="project" value="UniProtKB-KW"/>
</dbReference>
<name>A0A0D7AYY7_9AGAR</name>
<dbReference type="EMBL" id="KN880721">
    <property type="protein sequence ID" value="KIY63114.1"/>
    <property type="molecule type" value="Genomic_DNA"/>
</dbReference>
<dbReference type="PROSITE" id="PS50865">
    <property type="entry name" value="ZF_MYND_2"/>
    <property type="match status" value="1"/>
</dbReference>
<dbReference type="Pfam" id="PF01753">
    <property type="entry name" value="zf-MYND"/>
    <property type="match status" value="1"/>
</dbReference>
<evidence type="ECO:0000256" key="2">
    <source>
        <dbReference type="ARBA" id="ARBA00022771"/>
    </source>
</evidence>
<evidence type="ECO:0000259" key="5">
    <source>
        <dbReference type="PROSITE" id="PS50865"/>
    </source>
</evidence>
<proteinExistence type="predicted"/>
<dbReference type="AlphaFoldDB" id="A0A0D7AYY7"/>
<keyword evidence="2 4" id="KW-0863">Zinc-finger</keyword>
<feature type="domain" description="MYND-type" evidence="5">
    <location>
        <begin position="430"/>
        <end position="468"/>
    </location>
</feature>